<dbReference type="Pfam" id="PF02837">
    <property type="entry name" value="Glyco_hydro_2_N"/>
    <property type="match status" value="1"/>
</dbReference>
<dbReference type="GO" id="GO:0030246">
    <property type="term" value="F:carbohydrate binding"/>
    <property type="evidence" value="ECO:0007669"/>
    <property type="project" value="InterPro"/>
</dbReference>
<comment type="caution">
    <text evidence="8">The sequence shown here is derived from an EMBL/GenBank/DDBJ whole genome shotgun (WGS) entry which is preliminary data.</text>
</comment>
<dbReference type="PROSITE" id="PS00608">
    <property type="entry name" value="GLYCOSYL_HYDROL_F2_2"/>
    <property type="match status" value="1"/>
</dbReference>
<dbReference type="GeneID" id="39588264"/>
<dbReference type="GO" id="GO:0005990">
    <property type="term" value="P:lactose catabolic process"/>
    <property type="evidence" value="ECO:0007669"/>
    <property type="project" value="TreeGrafter"/>
</dbReference>
<evidence type="ECO:0000256" key="1">
    <source>
        <dbReference type="ARBA" id="ARBA00001412"/>
    </source>
</evidence>
<dbReference type="SMART" id="SM01038">
    <property type="entry name" value="Bgal_small_N"/>
    <property type="match status" value="1"/>
</dbReference>
<dbReference type="SUPFAM" id="SSF49785">
    <property type="entry name" value="Galactose-binding domain-like"/>
    <property type="match status" value="1"/>
</dbReference>
<dbReference type="Pfam" id="PF02929">
    <property type="entry name" value="Bgal_small_N"/>
    <property type="match status" value="1"/>
</dbReference>
<evidence type="ECO:0000256" key="3">
    <source>
        <dbReference type="ARBA" id="ARBA00012756"/>
    </source>
</evidence>
<proteinExistence type="inferred from homology"/>
<dbReference type="Pfam" id="PF16353">
    <property type="entry name" value="LacZ_4"/>
    <property type="match status" value="1"/>
</dbReference>
<dbReference type="InterPro" id="IPR032312">
    <property type="entry name" value="LacZ_4"/>
</dbReference>
<dbReference type="InterPro" id="IPR013783">
    <property type="entry name" value="Ig-like_fold"/>
</dbReference>
<evidence type="ECO:0000313" key="9">
    <source>
        <dbReference type="Proteomes" id="UP000279236"/>
    </source>
</evidence>
<dbReference type="Pfam" id="PF02836">
    <property type="entry name" value="Glyco_hydro_2_C"/>
    <property type="match status" value="1"/>
</dbReference>
<protein>
    <recommendedName>
        <fullName evidence="3">beta-galactosidase</fullName>
        <ecNumber evidence="3">3.2.1.23</ecNumber>
    </recommendedName>
    <alternativeName>
        <fullName evidence="6">Lactase</fullName>
    </alternativeName>
</protein>
<dbReference type="OrthoDB" id="408320at2759"/>
<feature type="domain" description="Beta galactosidase small chain/" evidence="7">
    <location>
        <begin position="780"/>
        <end position="1047"/>
    </location>
</feature>
<evidence type="ECO:0000313" key="8">
    <source>
        <dbReference type="EMBL" id="RSH77092.1"/>
    </source>
</evidence>
<dbReference type="PRINTS" id="PR00132">
    <property type="entry name" value="GLHYDRLASE2"/>
</dbReference>
<keyword evidence="9" id="KW-1185">Reference proteome</keyword>
<dbReference type="EMBL" id="RSCE01000018">
    <property type="protein sequence ID" value="RSH77092.1"/>
    <property type="molecule type" value="Genomic_DNA"/>
</dbReference>
<dbReference type="InterPro" id="IPR036156">
    <property type="entry name" value="Beta-gal/glucu_dom_sf"/>
</dbReference>
<sequence length="1049" mass="115546">MPLSGPGCFVLLPHVPDVPNGGPTLHKLLLAAPLPARKPPVLTTMDISYSPAEYEDPQPGRNALPARAWTDSSSADRLSLNGDWRFRLSPIARVPEDFAHADYDDAAAKGWSDLPVPSHWVLNGHGAPIYTNVQYPFPVNPPFVPTENPTGDHRLSFELPASWKLTEGKVRRPNANRKKAKKLTAKTVLRFDGVESWAKIWVNGVELGTTSGSRLPVEFDATAALHTGTNVVAVRVHQWSAASYVEDQDMWWLPGIFRDVTLAHRPVNSVADHFVHVAYDSQTGTGTLKVDSSPAGRVLVPELGIDAATGESVTATVEPWTAETPRLYHGELVTDGERVPLSIGFRTVAIEDGLVKVNGQRILFRGVNRHEFHPDTGRALTRDTMLQDVLLMKSYNINAVRTSHYPPHPYFLDLCDQYGLWVIDEGDMETHGFADTGAADYWSGNPIDSDMYTDALLNRTERMVERDKNHPSIVMWSLGNESNRGKNIGLMTNWIRQRDPSRLVHYEGGNEGDTSAEHTDVFTLMYTPHDVVEKIGQYKEEPLADARLDAHRRSLPFFIVEYAHAMGNGPGGMSEYQRLFEKYPRLQGGFVWEWIDQCCLKTNADGRPYWAYGGDFGEEVHDSNFVADGLLFPDRTPSPGLIEYKKVIEPVQITGDAAKGEVTIHNTFNFSDLSSLAFTYKLERLNLEQVQKIEGTLQVPHVAAGQSVVVKLPDVNVPGNGEAVWTITASLAADTLWQKAGHEVSWGQFAAAPAASEAPQTNGGVSPFVPIVNETLGTVSVGPAVFNLSDGQLFQLGELAVEGFKLDIWRAPTDNDNGFDWPTKTRLATFWRDAKLFLAKHRLIRASIDGDAFVVHTRVGFPVFSRGLLTTYRWTAGPNGSVTVSVKVVPEGNWGDLVLPRLGFRTGLPAALDRVQWHGFGPGEAYPDTRAGVQLGVYDRTIDELQTPYVFPQENGARIDVRAAEITAGSGHGLRIEGAPVFGLTARRWTSEQLEAAQHTTDLVAGDHVWVNIDYAQNGIGTGSCGPRTLPGYELKPEETEFSVTLRAI</sequence>
<dbReference type="InterPro" id="IPR023230">
    <property type="entry name" value="Glyco_hydro_2_CS"/>
</dbReference>
<dbReference type="InterPro" id="IPR004199">
    <property type="entry name" value="B-gal_small/dom_5"/>
</dbReference>
<dbReference type="InterPro" id="IPR008979">
    <property type="entry name" value="Galactose-bd-like_sf"/>
</dbReference>
<dbReference type="InterPro" id="IPR011013">
    <property type="entry name" value="Gal_mutarotase_sf_dom"/>
</dbReference>
<dbReference type="Proteomes" id="UP000279236">
    <property type="component" value="Unassembled WGS sequence"/>
</dbReference>
<evidence type="ECO:0000256" key="5">
    <source>
        <dbReference type="ARBA" id="ARBA00023295"/>
    </source>
</evidence>
<dbReference type="InterPro" id="IPR017853">
    <property type="entry name" value="GH"/>
</dbReference>
<dbReference type="InterPro" id="IPR006101">
    <property type="entry name" value="Glyco_hydro_2"/>
</dbReference>
<dbReference type="PROSITE" id="PS00719">
    <property type="entry name" value="GLYCOSYL_HYDROL_F2_1"/>
    <property type="match status" value="1"/>
</dbReference>
<dbReference type="SUPFAM" id="SSF51445">
    <property type="entry name" value="(Trans)glycosidases"/>
    <property type="match status" value="1"/>
</dbReference>
<dbReference type="InterPro" id="IPR023232">
    <property type="entry name" value="Glyco_hydro_2_AS"/>
</dbReference>
<dbReference type="EC" id="3.2.1.23" evidence="3"/>
<dbReference type="InterPro" id="IPR050347">
    <property type="entry name" value="Bact_Beta-galactosidase"/>
</dbReference>
<dbReference type="Gene3D" id="3.20.20.80">
    <property type="entry name" value="Glycosidases"/>
    <property type="match status" value="1"/>
</dbReference>
<dbReference type="Gene3D" id="2.60.120.260">
    <property type="entry name" value="Galactose-binding domain-like"/>
    <property type="match status" value="1"/>
</dbReference>
<dbReference type="GO" id="GO:0004565">
    <property type="term" value="F:beta-galactosidase activity"/>
    <property type="evidence" value="ECO:0007669"/>
    <property type="project" value="UniProtKB-EC"/>
</dbReference>
<dbReference type="GO" id="GO:0009341">
    <property type="term" value="C:beta-galactosidase complex"/>
    <property type="evidence" value="ECO:0007669"/>
    <property type="project" value="InterPro"/>
</dbReference>
<dbReference type="AlphaFoldDB" id="A0A427XE44"/>
<dbReference type="PANTHER" id="PTHR46323:SF2">
    <property type="entry name" value="BETA-GALACTOSIDASE"/>
    <property type="match status" value="1"/>
</dbReference>
<dbReference type="Gene3D" id="2.70.98.10">
    <property type="match status" value="1"/>
</dbReference>
<comment type="similarity">
    <text evidence="2">Belongs to the glycosyl hydrolase 2 family.</text>
</comment>
<reference evidence="8 9" key="1">
    <citation type="submission" date="2018-11" db="EMBL/GenBank/DDBJ databases">
        <title>Genome sequence of Apiotrichum porosum DSM 27194.</title>
        <authorList>
            <person name="Aliyu H."/>
            <person name="Gorte O."/>
            <person name="Ochsenreither K."/>
        </authorList>
    </citation>
    <scope>NUCLEOTIDE SEQUENCE [LARGE SCALE GENOMIC DNA]</scope>
    <source>
        <strain evidence="8 9">DSM 27194</strain>
    </source>
</reference>
<dbReference type="InterPro" id="IPR014718">
    <property type="entry name" value="GH-type_carb-bd"/>
</dbReference>
<evidence type="ECO:0000256" key="2">
    <source>
        <dbReference type="ARBA" id="ARBA00007401"/>
    </source>
</evidence>
<dbReference type="PANTHER" id="PTHR46323">
    <property type="entry name" value="BETA-GALACTOSIDASE"/>
    <property type="match status" value="1"/>
</dbReference>
<dbReference type="Gene3D" id="2.60.40.10">
    <property type="entry name" value="Immunoglobulins"/>
    <property type="match status" value="2"/>
</dbReference>
<evidence type="ECO:0000259" key="7">
    <source>
        <dbReference type="SMART" id="SM01038"/>
    </source>
</evidence>
<name>A0A427XE44_9TREE</name>
<dbReference type="SUPFAM" id="SSF49303">
    <property type="entry name" value="beta-Galactosidase/glucuronidase domain"/>
    <property type="match status" value="2"/>
</dbReference>
<dbReference type="RefSeq" id="XP_028472239.1">
    <property type="nucleotide sequence ID" value="XM_028619370.1"/>
</dbReference>
<keyword evidence="5" id="KW-0326">Glycosidase</keyword>
<gene>
    <name evidence="8" type="ORF">EHS24_003721</name>
</gene>
<evidence type="ECO:0000256" key="4">
    <source>
        <dbReference type="ARBA" id="ARBA00022801"/>
    </source>
</evidence>
<dbReference type="InterPro" id="IPR006104">
    <property type="entry name" value="Glyco_hydro_2_N"/>
</dbReference>
<accession>A0A427XE44</accession>
<dbReference type="InterPro" id="IPR006103">
    <property type="entry name" value="Glyco_hydro_2_cat"/>
</dbReference>
<dbReference type="SUPFAM" id="SSF74650">
    <property type="entry name" value="Galactose mutarotase-like"/>
    <property type="match status" value="1"/>
</dbReference>
<dbReference type="STRING" id="105984.A0A427XE44"/>
<organism evidence="8 9">
    <name type="scientific">Apiotrichum porosum</name>
    <dbReference type="NCBI Taxonomy" id="105984"/>
    <lineage>
        <taxon>Eukaryota</taxon>
        <taxon>Fungi</taxon>
        <taxon>Dikarya</taxon>
        <taxon>Basidiomycota</taxon>
        <taxon>Agaricomycotina</taxon>
        <taxon>Tremellomycetes</taxon>
        <taxon>Trichosporonales</taxon>
        <taxon>Trichosporonaceae</taxon>
        <taxon>Apiotrichum</taxon>
    </lineage>
</organism>
<keyword evidence="4" id="KW-0378">Hydrolase</keyword>
<comment type="catalytic activity">
    <reaction evidence="1">
        <text>Hydrolysis of terminal non-reducing beta-D-galactose residues in beta-D-galactosides.</text>
        <dbReference type="EC" id="3.2.1.23"/>
    </reaction>
</comment>
<evidence type="ECO:0000256" key="6">
    <source>
        <dbReference type="ARBA" id="ARBA00032230"/>
    </source>
</evidence>